<dbReference type="PANTHER" id="PTHR21340">
    <property type="entry name" value="DIADENOSINE 5,5-P1,P4-TETRAPHOSPHATE PYROPHOSPHOHYDROLASE MUTT"/>
    <property type="match status" value="1"/>
</dbReference>
<dbReference type="InterPro" id="IPR051325">
    <property type="entry name" value="Nudix_hydrolase_domain"/>
</dbReference>
<dbReference type="InterPro" id="IPR000086">
    <property type="entry name" value="NUDIX_hydrolase_dom"/>
</dbReference>
<evidence type="ECO:0000259" key="2">
    <source>
        <dbReference type="PROSITE" id="PS51462"/>
    </source>
</evidence>
<dbReference type="SUPFAM" id="SSF53254">
    <property type="entry name" value="Phosphoglycerate mutase-like"/>
    <property type="match status" value="1"/>
</dbReference>
<evidence type="ECO:0000313" key="4">
    <source>
        <dbReference type="Proteomes" id="UP000800981"/>
    </source>
</evidence>
<evidence type="ECO:0000313" key="3">
    <source>
        <dbReference type="EMBL" id="NHC14848.1"/>
    </source>
</evidence>
<dbReference type="InterPro" id="IPR013078">
    <property type="entry name" value="His_Pase_superF_clade-1"/>
</dbReference>
<proteinExistence type="predicted"/>
<name>A0ABX0GV91_9ACTN</name>
<dbReference type="PROSITE" id="PS51462">
    <property type="entry name" value="NUDIX"/>
    <property type="match status" value="1"/>
</dbReference>
<accession>A0ABX0GV91</accession>
<dbReference type="Pfam" id="PF00293">
    <property type="entry name" value="NUDIX"/>
    <property type="match status" value="1"/>
</dbReference>
<dbReference type="Gene3D" id="3.40.50.1240">
    <property type="entry name" value="Phosphoglycerate mutase-like"/>
    <property type="match status" value="1"/>
</dbReference>
<dbReference type="Proteomes" id="UP000800981">
    <property type="component" value="Unassembled WGS sequence"/>
</dbReference>
<dbReference type="InterPro" id="IPR029033">
    <property type="entry name" value="His_PPase_superfam"/>
</dbReference>
<dbReference type="GO" id="GO:0016787">
    <property type="term" value="F:hydrolase activity"/>
    <property type="evidence" value="ECO:0007669"/>
    <property type="project" value="UniProtKB-KW"/>
</dbReference>
<sequence>MSNASTVLAAGALVRREGPSGPEVLLVHRPKYDDWSFPKGKADPGEHLLHTARREVCEETGLDIVLGRPLPAQRYVVSGRDKAVSYWAARAVGGEFVPTAEVDRCEWLTLDAARQRLTRHRDAALIDALDAVRAQTVPLVVLRHAKPVPRDEWAGADEVRPLDARGRATAQALVPLLAAYGIERLIASDTARTMGTLQPYADAMSLTMEAQPLVSESGFANAGSAAVVELQRLLHASAGTVVCTHKALLLPVVRALCALCPSLAPAHALSAGGFWVLHVTAGTVVAVETHDA</sequence>
<comment type="caution">
    <text evidence="3">The sequence shown here is derived from an EMBL/GenBank/DDBJ whole genome shotgun (WGS) entry which is preliminary data.</text>
</comment>
<keyword evidence="4" id="KW-1185">Reference proteome</keyword>
<dbReference type="CDD" id="cd07040">
    <property type="entry name" value="HP"/>
    <property type="match status" value="1"/>
</dbReference>
<evidence type="ECO:0000256" key="1">
    <source>
        <dbReference type="ARBA" id="ARBA00022801"/>
    </source>
</evidence>
<protein>
    <submittedName>
        <fullName evidence="3">NUDIX hydrolase</fullName>
    </submittedName>
</protein>
<dbReference type="InterPro" id="IPR020084">
    <property type="entry name" value="NUDIX_hydrolase_CS"/>
</dbReference>
<keyword evidence="1 3" id="KW-0378">Hydrolase</keyword>
<dbReference type="EMBL" id="JAANNP010000011">
    <property type="protein sequence ID" value="NHC14848.1"/>
    <property type="molecule type" value="Genomic_DNA"/>
</dbReference>
<reference evidence="3 4" key="1">
    <citation type="submission" date="2020-03" db="EMBL/GenBank/DDBJ databases">
        <title>Two novel Motilibacter sp.</title>
        <authorList>
            <person name="Liu S."/>
        </authorList>
    </citation>
    <scope>NUCLEOTIDE SEQUENCE [LARGE SCALE GENOMIC DNA]</scope>
    <source>
        <strain evidence="3 4">E257</strain>
    </source>
</reference>
<dbReference type="PROSITE" id="PS00893">
    <property type="entry name" value="NUDIX_BOX"/>
    <property type="match status" value="1"/>
</dbReference>
<feature type="domain" description="Nudix hydrolase" evidence="2">
    <location>
        <begin position="5"/>
        <end position="130"/>
    </location>
</feature>
<dbReference type="SUPFAM" id="SSF55811">
    <property type="entry name" value="Nudix"/>
    <property type="match status" value="1"/>
</dbReference>
<dbReference type="RefSeq" id="WP_166282775.1">
    <property type="nucleotide sequence ID" value="NZ_JAANNP010000011.1"/>
</dbReference>
<gene>
    <name evidence="3" type="ORF">G9H71_13755</name>
</gene>
<dbReference type="PANTHER" id="PTHR21340:SF0">
    <property type="entry name" value="BIS(5'-NUCLEOSYL)-TETRAPHOSPHATASE [ASYMMETRICAL]"/>
    <property type="match status" value="1"/>
</dbReference>
<dbReference type="Gene3D" id="3.90.79.10">
    <property type="entry name" value="Nucleoside Triphosphate Pyrophosphohydrolase"/>
    <property type="match status" value="1"/>
</dbReference>
<dbReference type="Pfam" id="PF00300">
    <property type="entry name" value="His_Phos_1"/>
    <property type="match status" value="1"/>
</dbReference>
<dbReference type="InterPro" id="IPR015797">
    <property type="entry name" value="NUDIX_hydrolase-like_dom_sf"/>
</dbReference>
<dbReference type="CDD" id="cd03673">
    <property type="entry name" value="NUDIX_Ap6A_hydrolase"/>
    <property type="match status" value="1"/>
</dbReference>
<organism evidence="3 4">
    <name type="scientific">Motilibacter deserti</name>
    <dbReference type="NCBI Taxonomy" id="2714956"/>
    <lineage>
        <taxon>Bacteria</taxon>
        <taxon>Bacillati</taxon>
        <taxon>Actinomycetota</taxon>
        <taxon>Actinomycetes</taxon>
        <taxon>Motilibacterales</taxon>
        <taxon>Motilibacteraceae</taxon>
        <taxon>Motilibacter</taxon>
    </lineage>
</organism>